<keyword evidence="6" id="KW-1185">Reference proteome</keyword>
<evidence type="ECO:0000313" key="5">
    <source>
        <dbReference type="EMBL" id="KAJ8312007.1"/>
    </source>
</evidence>
<protein>
    <recommendedName>
        <fullName evidence="4">Cux N-terminal domain-containing protein</fullName>
    </recommendedName>
</protein>
<evidence type="ECO:0000256" key="3">
    <source>
        <dbReference type="SAM" id="MobiDB-lite"/>
    </source>
</evidence>
<reference evidence="5 6" key="1">
    <citation type="submission" date="2022-12" db="EMBL/GenBank/DDBJ databases">
        <title>Chromosome-level genome of Tegillarca granosa.</title>
        <authorList>
            <person name="Kim J."/>
        </authorList>
    </citation>
    <scope>NUCLEOTIDE SEQUENCE [LARGE SCALE GENOMIC DNA]</scope>
    <source>
        <strain evidence="5">Teg-2019</strain>
        <tissue evidence="5">Adductor muscle</tissue>
    </source>
</reference>
<comment type="caution">
    <text evidence="5">The sequence shown here is derived from an EMBL/GenBank/DDBJ whole genome shotgun (WGS) entry which is preliminary data.</text>
</comment>
<dbReference type="Pfam" id="PF25398">
    <property type="entry name" value="CUX1_N"/>
    <property type="match status" value="1"/>
</dbReference>
<dbReference type="Proteomes" id="UP001217089">
    <property type="component" value="Unassembled WGS sequence"/>
</dbReference>
<evidence type="ECO:0000313" key="6">
    <source>
        <dbReference type="Proteomes" id="UP001217089"/>
    </source>
</evidence>
<proteinExistence type="predicted"/>
<keyword evidence="1 2" id="KW-0175">Coiled coil</keyword>
<dbReference type="InterPro" id="IPR057476">
    <property type="entry name" value="Cux_N"/>
</dbReference>
<evidence type="ECO:0000256" key="2">
    <source>
        <dbReference type="SAM" id="Coils"/>
    </source>
</evidence>
<sequence length="181" mass="21096">MTSKRGLDTTATDLANRQDESDASRKRLVEQSRDFKKNTPEDIRKVVAPLLKSFQSEVDSLSKRNPVPVLEHAIQLQKKAQRVSDLEIENKQLRETLDEYNHEFAEVKNQEVTIKQLRDKLKELEDKIEATAEARAKEKERELYRGFGEKERQLQETQLSVAKKLGEAEQKVTTLNTEFWR</sequence>
<organism evidence="5 6">
    <name type="scientific">Tegillarca granosa</name>
    <name type="common">Malaysian cockle</name>
    <name type="synonym">Anadara granosa</name>
    <dbReference type="NCBI Taxonomy" id="220873"/>
    <lineage>
        <taxon>Eukaryota</taxon>
        <taxon>Metazoa</taxon>
        <taxon>Spiralia</taxon>
        <taxon>Lophotrochozoa</taxon>
        <taxon>Mollusca</taxon>
        <taxon>Bivalvia</taxon>
        <taxon>Autobranchia</taxon>
        <taxon>Pteriomorphia</taxon>
        <taxon>Arcoida</taxon>
        <taxon>Arcoidea</taxon>
        <taxon>Arcidae</taxon>
        <taxon>Tegillarca</taxon>
    </lineage>
</organism>
<feature type="compositionally biased region" description="Basic and acidic residues" evidence="3">
    <location>
        <begin position="16"/>
        <end position="35"/>
    </location>
</feature>
<dbReference type="EMBL" id="JARBDR010000440">
    <property type="protein sequence ID" value="KAJ8312007.1"/>
    <property type="molecule type" value="Genomic_DNA"/>
</dbReference>
<gene>
    <name evidence="5" type="ORF">KUTeg_009380</name>
</gene>
<evidence type="ECO:0000259" key="4">
    <source>
        <dbReference type="Pfam" id="PF25398"/>
    </source>
</evidence>
<feature type="compositionally biased region" description="Polar residues" evidence="3">
    <location>
        <begin position="1"/>
        <end position="15"/>
    </location>
</feature>
<feature type="coiled-coil region" evidence="2">
    <location>
        <begin position="76"/>
        <end position="141"/>
    </location>
</feature>
<dbReference type="PANTHER" id="PTHR14043:SF2">
    <property type="entry name" value="HOMEOBOX PROTEIN CUT"/>
    <property type="match status" value="1"/>
</dbReference>
<name>A0ABQ9F3P1_TEGGR</name>
<dbReference type="PANTHER" id="PTHR14043">
    <property type="entry name" value="CCAAT DISPLACEMENT PROTEIN-RELATED"/>
    <property type="match status" value="1"/>
</dbReference>
<accession>A0ABQ9F3P1</accession>
<feature type="domain" description="Cux N-terminal" evidence="4">
    <location>
        <begin position="4"/>
        <end position="65"/>
    </location>
</feature>
<evidence type="ECO:0000256" key="1">
    <source>
        <dbReference type="ARBA" id="ARBA00023054"/>
    </source>
</evidence>
<feature type="region of interest" description="Disordered" evidence="3">
    <location>
        <begin position="1"/>
        <end position="35"/>
    </location>
</feature>